<comment type="caution">
    <text evidence="1">The sequence shown here is derived from an EMBL/GenBank/DDBJ whole genome shotgun (WGS) entry which is preliminary data.</text>
</comment>
<accession>A0ABQ0JN46</accession>
<dbReference type="Proteomes" id="UP000029223">
    <property type="component" value="Unassembled WGS sequence"/>
</dbReference>
<name>A0ABQ0JN46_9VIBR</name>
<dbReference type="Pfam" id="PF14072">
    <property type="entry name" value="DndB"/>
    <property type="match status" value="1"/>
</dbReference>
<sequence>MKKKALKVPQSKDIDLFIFSMNINEIEETCQVSRIFRDDSNKLMGYQRTEVKNHVGDIANYITQDGAIIPNSIIIGFNSRTTCREIDGEIFELDIPSGELTGVLVDGQQRVAALRESGRDDFHLSVCAFINDDVEFERQQFLLINSAKPLPRSLIYELLPHSTGVFKEELTRRRLPSLIVQLLNYDAKSPLQGVIKLTTNPHGIIADNSMMKMLDNSLREGALYDFRTPKSDKISASVCESMIDLLNQYYSSMREVFHEDWGKKPKDSRLFHGAGIIALGQIFDEVYYSYKTANSKESFFEFAVKKLRLIKPHCKWSEGYWDFGNDQNGEPIKKHWNQIQNLSNDIGLVTNHLVRVYDQIERGIVVAQSK</sequence>
<dbReference type="InterPro" id="IPR017601">
    <property type="entry name" value="DGQHR-contain_dom"/>
</dbReference>
<evidence type="ECO:0000313" key="2">
    <source>
        <dbReference type="Proteomes" id="UP000029223"/>
    </source>
</evidence>
<dbReference type="NCBIfam" id="NF041060">
    <property type="entry name" value="DpdB"/>
    <property type="match status" value="1"/>
</dbReference>
<keyword evidence="2" id="KW-1185">Reference proteome</keyword>
<dbReference type="NCBIfam" id="TIGR03187">
    <property type="entry name" value="DGQHR"/>
    <property type="match status" value="1"/>
</dbReference>
<dbReference type="EMBL" id="BBMS01000086">
    <property type="protein sequence ID" value="GAL30168.1"/>
    <property type="molecule type" value="Genomic_DNA"/>
</dbReference>
<reference evidence="2" key="1">
    <citation type="submission" date="2014-09" db="EMBL/GenBank/DDBJ databases">
        <title>Vibrio variabilis JCM 19239. (C206) whole genome shotgun sequence.</title>
        <authorList>
            <person name="Sawabe T."/>
            <person name="Meirelles P."/>
            <person name="Nakanishi M."/>
            <person name="Sayaka M."/>
            <person name="Hattori M."/>
            <person name="Ohkuma M."/>
        </authorList>
    </citation>
    <scope>NUCLEOTIDE SEQUENCE [LARGE SCALE GENOMIC DNA]</scope>
    <source>
        <strain evidence="2">JCM 19239</strain>
    </source>
</reference>
<evidence type="ECO:0000313" key="1">
    <source>
        <dbReference type="EMBL" id="GAL30168.1"/>
    </source>
</evidence>
<organism evidence="1 2">
    <name type="scientific">Vibrio variabilis</name>
    <dbReference type="NCBI Taxonomy" id="990271"/>
    <lineage>
        <taxon>Bacteria</taxon>
        <taxon>Pseudomonadati</taxon>
        <taxon>Pseudomonadota</taxon>
        <taxon>Gammaproteobacteria</taxon>
        <taxon>Vibrionales</taxon>
        <taxon>Vibrionaceae</taxon>
        <taxon>Vibrio</taxon>
    </lineage>
</organism>
<dbReference type="InterPro" id="IPR017642">
    <property type="entry name" value="DNA_S_mod_DndB"/>
</dbReference>
<gene>
    <name evidence="1" type="ORF">JCM19239_6801</name>
</gene>
<proteinExistence type="predicted"/>
<dbReference type="CDD" id="cd16413">
    <property type="entry name" value="DGQHR_domain"/>
    <property type="match status" value="1"/>
</dbReference>
<protein>
    <submittedName>
        <fullName evidence="1">TgtA5 cluster protein 1</fullName>
    </submittedName>
</protein>